<comment type="caution">
    <text evidence="1">The sequence shown here is derived from an EMBL/GenBank/DDBJ whole genome shotgun (WGS) entry which is preliminary data.</text>
</comment>
<dbReference type="RefSeq" id="WP_182387275.1">
    <property type="nucleotide sequence ID" value="NZ_JACGDG010000003.1"/>
</dbReference>
<dbReference type="AlphaFoldDB" id="A0A7W2KYA4"/>
<evidence type="ECO:0000313" key="1">
    <source>
        <dbReference type="EMBL" id="MBA6115082.1"/>
    </source>
</evidence>
<protein>
    <submittedName>
        <fullName evidence="1">Uncharacterized protein</fullName>
    </submittedName>
</protein>
<gene>
    <name evidence="1" type="ORF">H4C47_04995</name>
</gene>
<organism evidence="1 2">
    <name type="scientific">Pseudomonas putida</name>
    <name type="common">Arthrobacter siderocapsulatus</name>
    <dbReference type="NCBI Taxonomy" id="303"/>
    <lineage>
        <taxon>Bacteria</taxon>
        <taxon>Pseudomonadati</taxon>
        <taxon>Pseudomonadota</taxon>
        <taxon>Gammaproteobacteria</taxon>
        <taxon>Pseudomonadales</taxon>
        <taxon>Pseudomonadaceae</taxon>
        <taxon>Pseudomonas</taxon>
    </lineage>
</organism>
<sequence length="215" mass="24370">MDEILSLLDNHNIENSIASIKECLESINHDAIENLNSKTCLEELKDAIISGRLKSDTIIDLKLQGITTSKIDDNDLNTFFLLAHFYTALSELTFENGRIMLSWRSLTQANHLFGFLSGYITSNTNPHLEASSKGGTTKSNNIHNTEKTLIKMFYKSAPPKGWKSPKQATRHIIENLTDSQRESLLKSQRIESLEQHILDFIIKENLVEQQPATNR</sequence>
<dbReference type="Proteomes" id="UP000553948">
    <property type="component" value="Unassembled WGS sequence"/>
</dbReference>
<evidence type="ECO:0000313" key="2">
    <source>
        <dbReference type="Proteomes" id="UP000553948"/>
    </source>
</evidence>
<reference evidence="1 2" key="1">
    <citation type="submission" date="2020-07" db="EMBL/GenBank/DDBJ databases">
        <title>Diversity of carbapenemase encoding genes among Pseudomonas putida group clinical isolates in a tertiary Brazilian hospital.</title>
        <authorList>
            <person name="Alberto-Lei F."/>
            <person name="Nodari C.S."/>
            <person name="Streling A.P."/>
            <person name="Paulino J.T."/>
            <person name="Bessa-Neto F.O."/>
            <person name="Cayo R."/>
            <person name="Gales A.C."/>
        </authorList>
    </citation>
    <scope>NUCLEOTIDE SEQUENCE [LARGE SCALE GENOMIC DNA]</scope>
    <source>
        <strain evidence="1 2">12464</strain>
    </source>
</reference>
<accession>A0A7W2KYA4</accession>
<proteinExistence type="predicted"/>
<dbReference type="EMBL" id="JACGDG010000003">
    <property type="protein sequence ID" value="MBA6115082.1"/>
    <property type="molecule type" value="Genomic_DNA"/>
</dbReference>
<name>A0A7W2KYA4_PSEPU</name>